<dbReference type="Gene3D" id="1.10.260.40">
    <property type="entry name" value="lambda repressor-like DNA-binding domains"/>
    <property type="match status" value="1"/>
</dbReference>
<dbReference type="InterPro" id="IPR010982">
    <property type="entry name" value="Lambda_DNA-bd_dom_sf"/>
</dbReference>
<sequence>MTRLECMRRLLGLTQLELADRIGYGCSTPISVVERGSTPSRPVVTVRFKKLLEQYFDVPFPKLAEKLDLSKLLTQ</sequence>
<dbReference type="Proteomes" id="UP000006055">
    <property type="component" value="Chromosome"/>
</dbReference>
<reference evidence="2" key="1">
    <citation type="submission" date="2012-06" db="EMBL/GenBank/DDBJ databases">
        <title>Complete sequence of chromosome of Desulfomonile tiedjei DSM 6799.</title>
        <authorList>
            <person name="Lucas S."/>
            <person name="Copeland A."/>
            <person name="Lapidus A."/>
            <person name="Glavina del Rio T."/>
            <person name="Dalin E."/>
            <person name="Tice H."/>
            <person name="Bruce D."/>
            <person name="Goodwin L."/>
            <person name="Pitluck S."/>
            <person name="Peters L."/>
            <person name="Ovchinnikova G."/>
            <person name="Zeytun A."/>
            <person name="Lu M."/>
            <person name="Kyrpides N."/>
            <person name="Mavromatis K."/>
            <person name="Ivanova N."/>
            <person name="Brettin T."/>
            <person name="Detter J.C."/>
            <person name="Han C."/>
            <person name="Larimer F."/>
            <person name="Land M."/>
            <person name="Hauser L."/>
            <person name="Markowitz V."/>
            <person name="Cheng J.-F."/>
            <person name="Hugenholtz P."/>
            <person name="Woyke T."/>
            <person name="Wu D."/>
            <person name="Spring S."/>
            <person name="Schroeder M."/>
            <person name="Brambilla E."/>
            <person name="Klenk H.-P."/>
            <person name="Eisen J.A."/>
        </authorList>
    </citation>
    <scope>NUCLEOTIDE SEQUENCE [LARGE SCALE GENOMIC DNA]</scope>
    <source>
        <strain evidence="2">ATCC 49306 / DSM 6799 / DCB-1</strain>
    </source>
</reference>
<dbReference type="EMBL" id="CP003360">
    <property type="protein sequence ID" value="AFM27820.1"/>
    <property type="molecule type" value="Genomic_DNA"/>
</dbReference>
<proteinExistence type="predicted"/>
<name>I4CE29_DESTA</name>
<evidence type="ECO:0000313" key="2">
    <source>
        <dbReference type="Proteomes" id="UP000006055"/>
    </source>
</evidence>
<dbReference type="KEGG" id="dti:Desti_5223"/>
<protein>
    <recommendedName>
        <fullName evidence="3">Transcriptional regulator</fullName>
    </recommendedName>
</protein>
<dbReference type="SUPFAM" id="SSF47413">
    <property type="entry name" value="lambda repressor-like DNA-binding domains"/>
    <property type="match status" value="1"/>
</dbReference>
<gene>
    <name evidence="1" type="ordered locus">Desti_5223</name>
</gene>
<dbReference type="CDD" id="cd00093">
    <property type="entry name" value="HTH_XRE"/>
    <property type="match status" value="1"/>
</dbReference>
<dbReference type="STRING" id="706587.Desti_5223"/>
<dbReference type="InterPro" id="IPR001387">
    <property type="entry name" value="Cro/C1-type_HTH"/>
</dbReference>
<dbReference type="GO" id="GO:0003677">
    <property type="term" value="F:DNA binding"/>
    <property type="evidence" value="ECO:0007669"/>
    <property type="project" value="InterPro"/>
</dbReference>
<evidence type="ECO:0000313" key="1">
    <source>
        <dbReference type="EMBL" id="AFM27820.1"/>
    </source>
</evidence>
<organism evidence="1 2">
    <name type="scientific">Desulfomonile tiedjei (strain ATCC 49306 / DSM 6799 / DCB-1)</name>
    <dbReference type="NCBI Taxonomy" id="706587"/>
    <lineage>
        <taxon>Bacteria</taxon>
        <taxon>Pseudomonadati</taxon>
        <taxon>Thermodesulfobacteriota</taxon>
        <taxon>Desulfomonilia</taxon>
        <taxon>Desulfomonilales</taxon>
        <taxon>Desulfomonilaceae</taxon>
        <taxon>Desulfomonile</taxon>
    </lineage>
</organism>
<keyword evidence="2" id="KW-1185">Reference proteome</keyword>
<accession>I4CE29</accession>
<dbReference type="HOGENOM" id="CLU_2665191_0_0_7"/>
<dbReference type="AlphaFoldDB" id="I4CE29"/>
<evidence type="ECO:0008006" key="3">
    <source>
        <dbReference type="Google" id="ProtNLM"/>
    </source>
</evidence>